<gene>
    <name evidence="2" type="ORF">F6B42_14510</name>
</gene>
<evidence type="ECO:0000256" key="1">
    <source>
        <dbReference type="SAM" id="MobiDB-lite"/>
    </source>
</evidence>
<dbReference type="AlphaFoldDB" id="A0A5J5IMN7"/>
<comment type="caution">
    <text evidence="2">The sequence shown here is derived from an EMBL/GenBank/DDBJ whole genome shotgun (WGS) entry which is preliminary data.</text>
</comment>
<organism evidence="2 3">
    <name type="scientific">Microbacterium radiodurans</name>
    <dbReference type="NCBI Taxonomy" id="661398"/>
    <lineage>
        <taxon>Bacteria</taxon>
        <taxon>Bacillati</taxon>
        <taxon>Actinomycetota</taxon>
        <taxon>Actinomycetes</taxon>
        <taxon>Micrococcales</taxon>
        <taxon>Microbacteriaceae</taxon>
        <taxon>Microbacterium</taxon>
    </lineage>
</organism>
<feature type="compositionally biased region" description="Low complexity" evidence="1">
    <location>
        <begin position="69"/>
        <end position="85"/>
    </location>
</feature>
<feature type="compositionally biased region" description="Basic and acidic residues" evidence="1">
    <location>
        <begin position="125"/>
        <end position="146"/>
    </location>
</feature>
<dbReference type="OrthoDB" id="5520269at2"/>
<protein>
    <submittedName>
        <fullName evidence="2">Cation-transporting ATPase</fullName>
    </submittedName>
</protein>
<dbReference type="Proteomes" id="UP000327039">
    <property type="component" value="Unassembled WGS sequence"/>
</dbReference>
<reference evidence="3" key="1">
    <citation type="submission" date="2019-09" db="EMBL/GenBank/DDBJ databases">
        <title>Mumia zhuanghuii sp. nov. isolated from the intestinal contents of plateau pika (Ochotona curzoniae) in the Qinghai-Tibet plateau of China.</title>
        <authorList>
            <person name="Tian Z."/>
        </authorList>
    </citation>
    <scope>NUCLEOTIDE SEQUENCE [LARGE SCALE GENOMIC DNA]</scope>
    <source>
        <strain evidence="3">DSM 25564</strain>
    </source>
</reference>
<feature type="region of interest" description="Disordered" evidence="1">
    <location>
        <begin position="14"/>
        <end position="85"/>
    </location>
</feature>
<keyword evidence="3" id="KW-1185">Reference proteome</keyword>
<dbReference type="EMBL" id="VYRZ01000005">
    <property type="protein sequence ID" value="KAA9083759.1"/>
    <property type="molecule type" value="Genomic_DNA"/>
</dbReference>
<feature type="region of interest" description="Disordered" evidence="1">
    <location>
        <begin position="124"/>
        <end position="146"/>
    </location>
</feature>
<accession>A0A5J5IMN7</accession>
<evidence type="ECO:0000313" key="2">
    <source>
        <dbReference type="EMBL" id="KAA9083759.1"/>
    </source>
</evidence>
<dbReference type="RefSeq" id="WP_150420469.1">
    <property type="nucleotide sequence ID" value="NZ_VYRZ01000005.1"/>
</dbReference>
<evidence type="ECO:0000313" key="3">
    <source>
        <dbReference type="Proteomes" id="UP000327039"/>
    </source>
</evidence>
<name>A0A5J5IMN7_9MICO</name>
<sequence length="280" mass="28149">MVSFSRLFDLASKAAGKASSSAQRPAGGAGGKDWRDMVRSAADAVTGDRRADTTPPAASTGRYAPPAPTARYAPPAASRASSSLSADDRAAIARYDYLLRTADPDRVEQMHREAFARLTPAQRAHVKERMDADLPPHERPRTDTTDDLARTAARAEAAQPGRMSGLLAKAGRGGLIGAGVVGAGGLLAAVAGGAVLSAVAGPLLAQAGQMGVDFAGLADGVDLEAMASGVDLASLADGSGISEWAGGAQDAVTGAGEQISGFGEGLSNLGIPGLGDFLGR</sequence>
<proteinExistence type="predicted"/>